<keyword evidence="4" id="KW-0812">Transmembrane</keyword>
<feature type="transmembrane region" description="Helical" evidence="4">
    <location>
        <begin position="271"/>
        <end position="290"/>
    </location>
</feature>
<feature type="domain" description="Glycosyltransferase 2-like" evidence="5">
    <location>
        <begin position="8"/>
        <end position="138"/>
    </location>
</feature>
<evidence type="ECO:0000256" key="2">
    <source>
        <dbReference type="ARBA" id="ARBA00022676"/>
    </source>
</evidence>
<comment type="caution">
    <text evidence="6">The sequence shown here is derived from an EMBL/GenBank/DDBJ whole genome shotgun (WGS) entry which is preliminary data.</text>
</comment>
<evidence type="ECO:0000256" key="4">
    <source>
        <dbReference type="SAM" id="Phobius"/>
    </source>
</evidence>
<dbReference type="PANTHER" id="PTHR43630">
    <property type="entry name" value="POLY-BETA-1,6-N-ACETYL-D-GLUCOSAMINE SYNTHASE"/>
    <property type="match status" value="1"/>
</dbReference>
<name>A0ABT5IBC9_9CAUL</name>
<dbReference type="RefSeq" id="WP_272739548.1">
    <property type="nucleotide sequence ID" value="NZ_JAQQKW010000001.1"/>
</dbReference>
<dbReference type="Gene3D" id="3.90.550.10">
    <property type="entry name" value="Spore Coat Polysaccharide Biosynthesis Protein SpsA, Chain A"/>
    <property type="match status" value="1"/>
</dbReference>
<dbReference type="InterPro" id="IPR029044">
    <property type="entry name" value="Nucleotide-diphossugar_trans"/>
</dbReference>
<dbReference type="Proteomes" id="UP001216595">
    <property type="component" value="Unassembled WGS sequence"/>
</dbReference>
<dbReference type="InterPro" id="IPR001173">
    <property type="entry name" value="Glyco_trans_2-like"/>
</dbReference>
<evidence type="ECO:0000313" key="7">
    <source>
        <dbReference type="Proteomes" id="UP001216595"/>
    </source>
</evidence>
<keyword evidence="3" id="KW-0808">Transferase</keyword>
<evidence type="ECO:0000313" key="6">
    <source>
        <dbReference type="EMBL" id="MDC7692771.1"/>
    </source>
</evidence>
<dbReference type="CDD" id="cd02525">
    <property type="entry name" value="Succinoglycan_BP_ExoA"/>
    <property type="match status" value="1"/>
</dbReference>
<evidence type="ECO:0000256" key="3">
    <source>
        <dbReference type="ARBA" id="ARBA00022679"/>
    </source>
</evidence>
<feature type="transmembrane region" description="Helical" evidence="4">
    <location>
        <begin position="297"/>
        <end position="316"/>
    </location>
</feature>
<accession>A0ABT5IBC9</accession>
<protein>
    <submittedName>
        <fullName evidence="6">Glycosyltransferase family 2 protein</fullName>
    </submittedName>
</protein>
<evidence type="ECO:0000256" key="1">
    <source>
        <dbReference type="ARBA" id="ARBA00006739"/>
    </source>
</evidence>
<gene>
    <name evidence="6" type="ORF">PQU94_00585</name>
</gene>
<organism evidence="6 7">
    <name type="scientific">Asticcacaulis currens</name>
    <dbReference type="NCBI Taxonomy" id="2984210"/>
    <lineage>
        <taxon>Bacteria</taxon>
        <taxon>Pseudomonadati</taxon>
        <taxon>Pseudomonadota</taxon>
        <taxon>Alphaproteobacteria</taxon>
        <taxon>Caulobacterales</taxon>
        <taxon>Caulobacteraceae</taxon>
        <taxon>Asticcacaulis</taxon>
    </lineage>
</organism>
<dbReference type="PANTHER" id="PTHR43630:SF1">
    <property type="entry name" value="POLY-BETA-1,6-N-ACETYL-D-GLUCOSAMINE SYNTHASE"/>
    <property type="match status" value="1"/>
</dbReference>
<dbReference type="SUPFAM" id="SSF53448">
    <property type="entry name" value="Nucleotide-diphospho-sugar transferases"/>
    <property type="match status" value="1"/>
</dbReference>
<sequence>MMIDDVLIVIPCLNEETHIESVIRQLMTEPRPNRFLVVVADGGSTDRTCEIVINLSREFSRLRLVHNPKRIQASAINLAVRTFGAHFKYLLRIDAHSGYPARFLDRLSQQLVVTDAQSVVVPLEAAGTTTFQKIVAIVQNSRLGTGGSAHRHKGCNRWVDHGHHALFDLKTFCNLGGYNEDFPYNEDAEFDYRLTGAGCKIWLAGTLPIKYYPRKTLTSLYKQYFRYGSGRASTVKAHKTPLKLRQWAPVLIVPLCGLGVLGALAEQWLLALPAVSWATTCNFIAASLAIRHRDINVLCAGIVAMAMHFAWSAGFWRSLLLKPRAGATELAPLKVEKIIADFNAHSETDNAKNSAVVERVA</sequence>
<keyword evidence="7" id="KW-1185">Reference proteome</keyword>
<keyword evidence="4" id="KW-1133">Transmembrane helix</keyword>
<keyword evidence="4" id="KW-0472">Membrane</keyword>
<feature type="transmembrane region" description="Helical" evidence="4">
    <location>
        <begin position="247"/>
        <end position="265"/>
    </location>
</feature>
<dbReference type="EMBL" id="JAQQKW010000001">
    <property type="protein sequence ID" value="MDC7692771.1"/>
    <property type="molecule type" value="Genomic_DNA"/>
</dbReference>
<evidence type="ECO:0000259" key="5">
    <source>
        <dbReference type="Pfam" id="PF00535"/>
    </source>
</evidence>
<reference evidence="6 7" key="1">
    <citation type="submission" date="2023-01" db="EMBL/GenBank/DDBJ databases">
        <title>Novel species of the genus Asticcacaulis isolated from rivers.</title>
        <authorList>
            <person name="Lu H."/>
        </authorList>
    </citation>
    <scope>NUCLEOTIDE SEQUENCE [LARGE SCALE GENOMIC DNA]</scope>
    <source>
        <strain evidence="6 7">DXS10W</strain>
    </source>
</reference>
<dbReference type="Pfam" id="PF00535">
    <property type="entry name" value="Glycos_transf_2"/>
    <property type="match status" value="1"/>
</dbReference>
<proteinExistence type="inferred from homology"/>
<keyword evidence="2" id="KW-0328">Glycosyltransferase</keyword>
<comment type="similarity">
    <text evidence="1">Belongs to the glycosyltransferase 2 family.</text>
</comment>